<feature type="domain" description="Big-1" evidence="10">
    <location>
        <begin position="898"/>
        <end position="990"/>
    </location>
</feature>
<dbReference type="SMART" id="SM00634">
    <property type="entry name" value="BID_1"/>
    <property type="match status" value="13"/>
</dbReference>
<dbReference type="PROSITE" id="PS50012">
    <property type="entry name" value="RCC1_3"/>
    <property type="match status" value="5"/>
</dbReference>
<organism evidence="12 13">
    <name type="scientific">Paenibacillus lautus</name>
    <name type="common">Bacillus lautus</name>
    <dbReference type="NCBI Taxonomy" id="1401"/>
    <lineage>
        <taxon>Bacteria</taxon>
        <taxon>Bacillati</taxon>
        <taxon>Bacillota</taxon>
        <taxon>Bacilli</taxon>
        <taxon>Bacillales</taxon>
        <taxon>Paenibacillaceae</taxon>
        <taxon>Paenibacillus</taxon>
    </lineage>
</organism>
<feature type="domain" description="Big-1" evidence="10">
    <location>
        <begin position="400"/>
        <end position="492"/>
    </location>
</feature>
<dbReference type="Pfam" id="PF13540">
    <property type="entry name" value="RCC1_2"/>
    <property type="match status" value="1"/>
</dbReference>
<name>A0A385TXD9_PAELA</name>
<feature type="chain" id="PRO_5017450790" description="Intimin" evidence="9">
    <location>
        <begin position="28"/>
        <end position="2280"/>
    </location>
</feature>
<evidence type="ECO:0000256" key="5">
    <source>
        <dbReference type="ARBA" id="ARBA00023026"/>
    </source>
</evidence>
<dbReference type="GO" id="GO:0005085">
    <property type="term" value="F:guanyl-nucleotide exchange factor activity"/>
    <property type="evidence" value="ECO:0007669"/>
    <property type="project" value="TreeGrafter"/>
</dbReference>
<feature type="domain" description="SLH" evidence="11">
    <location>
        <begin position="2223"/>
        <end position="2280"/>
    </location>
</feature>
<comment type="similarity">
    <text evidence="1">Belongs to the intimin/invasin family.</text>
</comment>
<proteinExistence type="inferred from homology"/>
<dbReference type="InterPro" id="IPR015217">
    <property type="entry name" value="Invasin_dom_3"/>
</dbReference>
<evidence type="ECO:0000256" key="7">
    <source>
        <dbReference type="ARBA" id="ARBA00029955"/>
    </source>
</evidence>
<dbReference type="InterPro" id="IPR003343">
    <property type="entry name" value="Big_2"/>
</dbReference>
<feature type="domain" description="Big-1" evidence="10">
    <location>
        <begin position="1098"/>
        <end position="1190"/>
    </location>
</feature>
<dbReference type="Gene3D" id="2.130.10.30">
    <property type="entry name" value="Regulator of chromosome condensation 1/beta-lactamase-inhibitor protein II"/>
    <property type="match status" value="2"/>
</dbReference>
<evidence type="ECO:0000259" key="10">
    <source>
        <dbReference type="PROSITE" id="PS51127"/>
    </source>
</evidence>
<dbReference type="Gene3D" id="2.60.40.1080">
    <property type="match status" value="1"/>
</dbReference>
<evidence type="ECO:0000313" key="13">
    <source>
        <dbReference type="Proteomes" id="UP000266552"/>
    </source>
</evidence>
<evidence type="ECO:0000313" key="12">
    <source>
        <dbReference type="EMBL" id="AYB45925.1"/>
    </source>
</evidence>
<dbReference type="Proteomes" id="UP000266552">
    <property type="component" value="Chromosome"/>
</dbReference>
<dbReference type="EMBL" id="CP032412">
    <property type="protein sequence ID" value="AYB45925.1"/>
    <property type="molecule type" value="Genomic_DNA"/>
</dbReference>
<dbReference type="InterPro" id="IPR013783">
    <property type="entry name" value="Ig-like_fold"/>
</dbReference>
<feature type="domain" description="Big-1" evidence="10">
    <location>
        <begin position="500"/>
        <end position="592"/>
    </location>
</feature>
<dbReference type="Pfam" id="PF25390">
    <property type="entry name" value="WD40_RLD"/>
    <property type="match status" value="1"/>
</dbReference>
<dbReference type="InterPro" id="IPR000408">
    <property type="entry name" value="Reg_chr_condens"/>
</dbReference>
<dbReference type="PROSITE" id="PS51127">
    <property type="entry name" value="BIG1"/>
    <property type="match status" value="9"/>
</dbReference>
<evidence type="ECO:0000256" key="8">
    <source>
        <dbReference type="SAM" id="MobiDB-lite"/>
    </source>
</evidence>
<feature type="domain" description="Big-1" evidence="10">
    <location>
        <begin position="799"/>
        <end position="890"/>
    </location>
</feature>
<keyword evidence="5" id="KW-0843">Virulence</keyword>
<feature type="domain" description="Big-1" evidence="10">
    <location>
        <begin position="998"/>
        <end position="1090"/>
    </location>
</feature>
<dbReference type="KEGG" id="plw:D5F53_22680"/>
<dbReference type="PANTHER" id="PTHR45982:SF1">
    <property type="entry name" value="REGULATOR OF CHROMOSOME CONDENSATION"/>
    <property type="match status" value="1"/>
</dbReference>
<keyword evidence="9" id="KW-0732">Signal</keyword>
<feature type="region of interest" description="Disordered" evidence="8">
    <location>
        <begin position="1862"/>
        <end position="1898"/>
    </location>
</feature>
<dbReference type="PROSITE" id="PS00626">
    <property type="entry name" value="RCC1_2"/>
    <property type="match status" value="2"/>
</dbReference>
<dbReference type="InterPro" id="IPR003344">
    <property type="entry name" value="Big_1_dom"/>
</dbReference>
<keyword evidence="6" id="KW-1015">Disulfide bond</keyword>
<evidence type="ECO:0000256" key="9">
    <source>
        <dbReference type="SAM" id="SignalP"/>
    </source>
</evidence>
<accession>A0A385TXD9</accession>
<dbReference type="GO" id="GO:0005737">
    <property type="term" value="C:cytoplasm"/>
    <property type="evidence" value="ECO:0007669"/>
    <property type="project" value="TreeGrafter"/>
</dbReference>
<dbReference type="PRINTS" id="PR00633">
    <property type="entry name" value="RCCNDNSATION"/>
</dbReference>
<dbReference type="RefSeq" id="WP_119849567.1">
    <property type="nucleotide sequence ID" value="NZ_CP032412.1"/>
</dbReference>
<feature type="domain" description="Big-1" evidence="10">
    <location>
        <begin position="699"/>
        <end position="791"/>
    </location>
</feature>
<evidence type="ECO:0000256" key="6">
    <source>
        <dbReference type="ARBA" id="ARBA00023157"/>
    </source>
</evidence>
<protein>
    <recommendedName>
        <fullName evidence="2">Intimin</fullName>
    </recommendedName>
    <alternativeName>
        <fullName evidence="7">Attaching and effacing protein</fullName>
    </alternativeName>
</protein>
<feature type="signal peptide" evidence="9">
    <location>
        <begin position="1"/>
        <end position="27"/>
    </location>
</feature>
<evidence type="ECO:0000256" key="3">
    <source>
        <dbReference type="ARBA" id="ARBA00022658"/>
    </source>
</evidence>
<feature type="domain" description="SLH" evidence="11">
    <location>
        <begin position="2095"/>
        <end position="2156"/>
    </location>
</feature>
<dbReference type="SUPFAM" id="SSF50985">
    <property type="entry name" value="RCC1/BLIP-II"/>
    <property type="match status" value="1"/>
</dbReference>
<keyword evidence="3" id="KW-0344">Guanine-nucleotide releasing factor</keyword>
<reference evidence="12 13" key="1">
    <citation type="submission" date="2018-09" db="EMBL/GenBank/DDBJ databases">
        <title>Genome Sequence of Paenibacillus lautus Strain E7593-69, Azo Dye-Degrading Bacteria, Isolated from Commercial Tattoo Inks.</title>
        <authorList>
            <person name="Nho S.W."/>
            <person name="Kim S.-J."/>
            <person name="Kweon O."/>
            <person name="Cerniglia C.E."/>
        </authorList>
    </citation>
    <scope>NUCLEOTIDE SEQUENCE [LARGE SCALE GENOMIC DNA]</scope>
    <source>
        <strain evidence="12 13">E7593-69</strain>
    </source>
</reference>
<evidence type="ECO:0000256" key="1">
    <source>
        <dbReference type="ARBA" id="ARBA00010116"/>
    </source>
</evidence>
<gene>
    <name evidence="12" type="ORF">D5F53_22680</name>
</gene>
<evidence type="ECO:0000256" key="2">
    <source>
        <dbReference type="ARBA" id="ARBA00017346"/>
    </source>
</evidence>
<dbReference type="Pfam" id="PF00395">
    <property type="entry name" value="SLH"/>
    <property type="match status" value="3"/>
</dbReference>
<dbReference type="InterPro" id="IPR009091">
    <property type="entry name" value="RCC1/BLIP-II"/>
</dbReference>
<evidence type="ECO:0000259" key="11">
    <source>
        <dbReference type="PROSITE" id="PS51272"/>
    </source>
</evidence>
<evidence type="ECO:0000256" key="4">
    <source>
        <dbReference type="ARBA" id="ARBA00022737"/>
    </source>
</evidence>
<dbReference type="SMART" id="SM00635">
    <property type="entry name" value="BID_2"/>
    <property type="match status" value="1"/>
</dbReference>
<dbReference type="Pfam" id="PF09134">
    <property type="entry name" value="Invasin_D3"/>
    <property type="match status" value="13"/>
</dbReference>
<feature type="domain" description="Big-1" evidence="10">
    <location>
        <begin position="600"/>
        <end position="690"/>
    </location>
</feature>
<dbReference type="Gene3D" id="2.60.40.10">
    <property type="entry name" value="Immunoglobulins"/>
    <property type="match status" value="13"/>
</dbReference>
<dbReference type="InterPro" id="IPR008964">
    <property type="entry name" value="Invasin/intimin_cell_adhesion"/>
</dbReference>
<dbReference type="PANTHER" id="PTHR45982">
    <property type="entry name" value="REGULATOR OF CHROMOSOME CONDENSATION"/>
    <property type="match status" value="1"/>
</dbReference>
<dbReference type="SUPFAM" id="SSF49373">
    <property type="entry name" value="Invasin/intimin cell-adhesion fragments"/>
    <property type="match status" value="13"/>
</dbReference>
<dbReference type="InterPro" id="IPR051553">
    <property type="entry name" value="Ran_GTPase-activating"/>
</dbReference>
<feature type="domain" description="SLH" evidence="11">
    <location>
        <begin position="2157"/>
        <end position="2220"/>
    </location>
</feature>
<feature type="domain" description="Big-1" evidence="10">
    <location>
        <begin position="1198"/>
        <end position="1290"/>
    </location>
</feature>
<keyword evidence="4" id="KW-0677">Repeat</keyword>
<sequence>MHRLKKIAMLLLVFLMIMPNLPQPAHAASAAPAGIKGIGAGYLHSLLIAGDGTVWTMGDNSTGALGNGTTDKAFRPVPVTKFDGTPLGNAKFVTGGGYFSVALLNDGTVWAWGRGSYGKLGNGTSADQYRAVQVTESGGGPLTNVRSIAAAFDHVLAVKEDGSAWGWGSNSSSTLTDYYDISNPRAVRIKASSGSYLNDVKAIGAGDYHSVALLNDGTVWAWGYGGFGALGNGSTADSDYPVQVIDSAGQPLTGIADIQGNRLGGMALKGDGTVWAWGYNENFNLGNPGLTSSNTAIQVQQAGSVPLTDVVRISGGGRLSMAFKHDGTVWWWGMQNRNLQVATKLLGDVGQMAAGDNHALVIKTDGTVWGAGWTSRGELGISDASTLVYYTSALQVYPARTQISASPASIDADGTSKTTVTVTLKEGSNYNIGRSEGTVQLSTTAGALGPVTDHGDGTYTAELTSSRTAGTATITGSINGYPMSASGTVKFNPLGTSAVTSTITASPASIPADGSSISTVTVQLKDSNGNPLTASGGVVQMKTTAGTLSGVTDRKNGTYTAQLKAPVSVGTATVTAELGGTPIAQKATVTFTPGAASASASTISLGQNTLTAGSGSTAVTVRLKDAHGNPLVSGGDTVTIQSSHGTAGRVTDHGDGTYTAVLTAGTAAGSGTVSAAVNGAAMQQKAAIQILPAGASTQTSELSAAPVSIVADGSSKTMLTVRLRDAYGNALTASAGTVSMSTSGGIIGAVSDKGNGTYTATLTSASMTGTAEVSARLNGSLIKQTAVVSFVPGAASADKSSLASASGSLQAGSGTTTLTVKLKDARGNDLVTGGDAVTMQASIGSIGSVEDQGNGTYTATLTAPTATGMSVVSASINGVRLEQTANVSIVPGPVSLSASTISAANASVPANGTGTTRVTVELKDTHGNRLTASGGTVTLTATAGSLSSVTDHGDGTYSAIWTAPTTAGTATVSGFVNGSALAVKASLNFVAGAASPSATSLSINPASITADGVSTAVITVQAKDAYGNPVTQGGDAVSVETSGGTLSAVTDRGNGTYTATVKAPTTAGKAIVMAELNGKTVTQTADIAFVAGAASSATSLLTAGTSTLPADGASTTALTVELKDVHGNNLTWGGDRVSLSTTAGSIGAVTDHGDGTYSAVLTAPTVAGPATITATVNGAKLLQTASADFAPGAASARESMLTAASPAMPADGASTTTVTLQLKDAFGNELKTGGDTVAFTTTSGTLGSVQDHGDGTYSAMLTAGTVSGSAVVSGVVNGVPLEHPVSVDLLAGAASAAESLIESDSKAITVGGSTSTVVTIRLKDAFGNALTAGGDKVLLQTTAGTLGPATDHHDGTYTSILTADTAAGEAVITGTVNDVPLAHTASVQFMPGPASVDQTIFSADRAVVTADGLSRSNVTVQLKDAYGNELRSDAGSLQLKLASTLGLLTEPKYEADGRYTAGVASNTAGTAVITGTLDGIRIASAVTVSFEPGEPSALASTVDADRTGLTADGMQSARITVQLKDAAGNTIPDDGGPADIRIHSSIGTVSAAVYEAEGRYTASLISTEAGIAIITASVDDSELEDTAEVEFLPGPASAAASELSADSGAIPANGSAASMITVSVRDAFGNSTGSGADIRLETTLGTVTEATYRENGLYTAEVRSTEPGVADIRAWIGGEPIQAGVQVTFADGIWFTPPSYRLQIGESVRTVVEATYGDAVSDVTLDARFQYDDGLIRVAQAEDGYWYVTGLRTGHTVMQAVYEADAGRLTAAAPVTVYAVPTGLTLDASRYEVREGEYRQIRVTAHYSDGTSSDVTAEAAYRLADGGYASLDAAGRLHGIRSGKTSMTVTYEGLSTAAEVDVLPPAHSGGDPGSGGIPGNTGSLPGDAGGLEPPAGEDRDLTVDLVLDGESGQTITLEHEQLSSGRIVIETKGGTNEWSLLMKPAVVKRLQELGSGAVMEWRTPQGVFVFSLAELGELPPDLSAAFIGLTIRTADDETETRLGELSRKKGASMRLKPFSVSLNAWKPDGTAQPLADGRLSATFAPSERMLADGRYLTAAYFDEAAGQWKHVPARFPSADNALLTLKASGIYAVLESRRAFTDMSGHWAKADAELLSNKLIVQGTEGGRFEPGRSITRAELAAMLVRMLGIHPSGTTAVSASFNDVAGRWFAADVQAAYNAELIQGYADGSFRPDAAVTRQEMIVMIARAMNAAGLGKEAEGASVHYADDARLASWARGAVDQLSQAGLLTGDQASRLAPERAATRAETAAILARMLQSDM</sequence>
<dbReference type="InterPro" id="IPR001119">
    <property type="entry name" value="SLH_dom"/>
</dbReference>
<feature type="compositionally biased region" description="Gly residues" evidence="8">
    <location>
        <begin position="1870"/>
        <end position="1879"/>
    </location>
</feature>
<dbReference type="PROSITE" id="PS51272">
    <property type="entry name" value="SLH"/>
    <property type="match status" value="3"/>
</dbReference>
<keyword evidence="13" id="KW-1185">Reference proteome</keyword>
<dbReference type="InterPro" id="IPR058923">
    <property type="entry name" value="RCC1-like_dom"/>
</dbReference>